<dbReference type="EnsemblPlants" id="AET7Gv20879200.6">
    <property type="protein sequence ID" value="AET7Gv20879200.6"/>
    <property type="gene ID" value="AET7Gv20879200"/>
</dbReference>
<dbReference type="EnsemblPlants" id="AET7Gv20879200.5">
    <property type="protein sequence ID" value="AET7Gv20879200.5"/>
    <property type="gene ID" value="AET7Gv20879200"/>
</dbReference>
<keyword evidence="1" id="KW-1133">Transmembrane helix</keyword>
<reference evidence="2" key="3">
    <citation type="journal article" date="2017" name="Nature">
        <title>Genome sequence of the progenitor of the wheat D genome Aegilops tauschii.</title>
        <authorList>
            <person name="Luo M.C."/>
            <person name="Gu Y.Q."/>
            <person name="Puiu D."/>
            <person name="Wang H."/>
            <person name="Twardziok S.O."/>
            <person name="Deal K.R."/>
            <person name="Huo N."/>
            <person name="Zhu T."/>
            <person name="Wang L."/>
            <person name="Wang Y."/>
            <person name="McGuire P.E."/>
            <person name="Liu S."/>
            <person name="Long H."/>
            <person name="Ramasamy R.K."/>
            <person name="Rodriguez J.C."/>
            <person name="Van S.L."/>
            <person name="Yuan L."/>
            <person name="Wang Z."/>
            <person name="Xia Z."/>
            <person name="Xiao L."/>
            <person name="Anderson O.D."/>
            <person name="Ouyang S."/>
            <person name="Liang Y."/>
            <person name="Zimin A.V."/>
            <person name="Pertea G."/>
            <person name="Qi P."/>
            <person name="Bennetzen J.L."/>
            <person name="Dai X."/>
            <person name="Dawson M.W."/>
            <person name="Muller H.G."/>
            <person name="Kugler K."/>
            <person name="Rivarola-Duarte L."/>
            <person name="Spannagl M."/>
            <person name="Mayer K.F.X."/>
            <person name="Lu F.H."/>
            <person name="Bevan M.W."/>
            <person name="Leroy P."/>
            <person name="Li P."/>
            <person name="You F.M."/>
            <person name="Sun Q."/>
            <person name="Liu Z."/>
            <person name="Lyons E."/>
            <person name="Wicker T."/>
            <person name="Salzberg S.L."/>
            <person name="Devos K.M."/>
            <person name="Dvorak J."/>
        </authorList>
    </citation>
    <scope>NUCLEOTIDE SEQUENCE [LARGE SCALE GENOMIC DNA]</scope>
    <source>
        <strain evidence="2">cv. AL8/78</strain>
    </source>
</reference>
<accession>A0A453SB72</accession>
<evidence type="ECO:0000256" key="1">
    <source>
        <dbReference type="SAM" id="Phobius"/>
    </source>
</evidence>
<dbReference type="Gramene" id="AET7Gv20879200.5">
    <property type="protein sequence ID" value="AET7Gv20879200.5"/>
    <property type="gene ID" value="AET7Gv20879200"/>
</dbReference>
<keyword evidence="1" id="KW-0472">Membrane</keyword>
<reference evidence="3" key="1">
    <citation type="journal article" date="2014" name="Science">
        <title>Ancient hybridizations among the ancestral genomes of bread wheat.</title>
        <authorList>
            <consortium name="International Wheat Genome Sequencing Consortium,"/>
            <person name="Marcussen T."/>
            <person name="Sandve S.R."/>
            <person name="Heier L."/>
            <person name="Spannagl M."/>
            <person name="Pfeifer M."/>
            <person name="Jakobsen K.S."/>
            <person name="Wulff B.B."/>
            <person name="Steuernagel B."/>
            <person name="Mayer K.F."/>
            <person name="Olsen O.A."/>
        </authorList>
    </citation>
    <scope>NUCLEOTIDE SEQUENCE [LARGE SCALE GENOMIC DNA]</scope>
    <source>
        <strain evidence="3">cv. AL8/78</strain>
    </source>
</reference>
<protein>
    <submittedName>
        <fullName evidence="2">Uncharacterized protein</fullName>
    </submittedName>
</protein>
<evidence type="ECO:0000313" key="3">
    <source>
        <dbReference type="Proteomes" id="UP000015105"/>
    </source>
</evidence>
<name>A0A453SB72_AEGTS</name>
<dbReference type="AlphaFoldDB" id="A0A453SB72"/>
<organism evidence="2 3">
    <name type="scientific">Aegilops tauschii subsp. strangulata</name>
    <name type="common">Goatgrass</name>
    <dbReference type="NCBI Taxonomy" id="200361"/>
    <lineage>
        <taxon>Eukaryota</taxon>
        <taxon>Viridiplantae</taxon>
        <taxon>Streptophyta</taxon>
        <taxon>Embryophyta</taxon>
        <taxon>Tracheophyta</taxon>
        <taxon>Spermatophyta</taxon>
        <taxon>Magnoliopsida</taxon>
        <taxon>Liliopsida</taxon>
        <taxon>Poales</taxon>
        <taxon>Poaceae</taxon>
        <taxon>BOP clade</taxon>
        <taxon>Pooideae</taxon>
        <taxon>Triticodae</taxon>
        <taxon>Triticeae</taxon>
        <taxon>Triticinae</taxon>
        <taxon>Aegilops</taxon>
    </lineage>
</organism>
<sequence length="124" mass="13855">MENAKNLHRQVQSKTSLFPITGIIYMIIHQCIMYFFSIGVTSVASLWLLHLFERKSATACSHGISFRSGAFRSLSCLGNHHDVQPRRCQPTTPASIGNLELCISTLLTCMPVRQITHGLLTCYS</sequence>
<dbReference type="Gramene" id="AET7Gv20879200.2">
    <property type="protein sequence ID" value="AET7Gv20879200.2"/>
    <property type="gene ID" value="AET7Gv20879200"/>
</dbReference>
<reference evidence="2" key="4">
    <citation type="submission" date="2019-03" db="UniProtKB">
        <authorList>
            <consortium name="EnsemblPlants"/>
        </authorList>
    </citation>
    <scope>IDENTIFICATION</scope>
</reference>
<evidence type="ECO:0000313" key="2">
    <source>
        <dbReference type="EnsemblPlants" id="AET7Gv20879200.6"/>
    </source>
</evidence>
<keyword evidence="3" id="KW-1185">Reference proteome</keyword>
<proteinExistence type="predicted"/>
<dbReference type="Gramene" id="AET7Gv20879200.6">
    <property type="protein sequence ID" value="AET7Gv20879200.6"/>
    <property type="gene ID" value="AET7Gv20879200"/>
</dbReference>
<reference evidence="2" key="5">
    <citation type="journal article" date="2021" name="G3 (Bethesda)">
        <title>Aegilops tauschii genome assembly Aet v5.0 features greater sequence contiguity and improved annotation.</title>
        <authorList>
            <person name="Wang L."/>
            <person name="Zhu T."/>
            <person name="Rodriguez J.C."/>
            <person name="Deal K.R."/>
            <person name="Dubcovsky J."/>
            <person name="McGuire P.E."/>
            <person name="Lux T."/>
            <person name="Spannagl M."/>
            <person name="Mayer K.F.X."/>
            <person name="Baldrich P."/>
            <person name="Meyers B.C."/>
            <person name="Huo N."/>
            <person name="Gu Y.Q."/>
            <person name="Zhou H."/>
            <person name="Devos K.M."/>
            <person name="Bennetzen J.L."/>
            <person name="Unver T."/>
            <person name="Budak H."/>
            <person name="Gulick P.J."/>
            <person name="Galiba G."/>
            <person name="Kalapos B."/>
            <person name="Nelson D.R."/>
            <person name="Li P."/>
            <person name="You F.M."/>
            <person name="Luo M.C."/>
            <person name="Dvorak J."/>
        </authorList>
    </citation>
    <scope>NUCLEOTIDE SEQUENCE [LARGE SCALE GENOMIC DNA]</scope>
    <source>
        <strain evidence="2">cv. AL8/78</strain>
    </source>
</reference>
<reference evidence="3" key="2">
    <citation type="journal article" date="2017" name="Nat. Plants">
        <title>The Aegilops tauschii genome reveals multiple impacts of transposons.</title>
        <authorList>
            <person name="Zhao G."/>
            <person name="Zou C."/>
            <person name="Li K."/>
            <person name="Wang K."/>
            <person name="Li T."/>
            <person name="Gao L."/>
            <person name="Zhang X."/>
            <person name="Wang H."/>
            <person name="Yang Z."/>
            <person name="Liu X."/>
            <person name="Jiang W."/>
            <person name="Mao L."/>
            <person name="Kong X."/>
            <person name="Jiao Y."/>
            <person name="Jia J."/>
        </authorList>
    </citation>
    <scope>NUCLEOTIDE SEQUENCE [LARGE SCALE GENOMIC DNA]</scope>
    <source>
        <strain evidence="3">cv. AL8/78</strain>
    </source>
</reference>
<feature type="transmembrane region" description="Helical" evidence="1">
    <location>
        <begin position="23"/>
        <end position="49"/>
    </location>
</feature>
<dbReference type="EnsemblPlants" id="AET7Gv20879200.2">
    <property type="protein sequence ID" value="AET7Gv20879200.2"/>
    <property type="gene ID" value="AET7Gv20879200"/>
</dbReference>
<dbReference type="Proteomes" id="UP000015105">
    <property type="component" value="Chromosome 7D"/>
</dbReference>
<keyword evidence="1" id="KW-0812">Transmembrane</keyword>